<evidence type="ECO:0000256" key="1">
    <source>
        <dbReference type="SAM" id="MobiDB-lite"/>
    </source>
</evidence>
<dbReference type="Proteomes" id="UP000030765">
    <property type="component" value="Unassembled WGS sequence"/>
</dbReference>
<dbReference type="EMBL" id="KE525006">
    <property type="protein sequence ID" value="KFB40324.1"/>
    <property type="molecule type" value="Genomic_DNA"/>
</dbReference>
<dbReference type="AlphaFoldDB" id="A0A084VQT0"/>
<name>A0A084VQT0_ANOSI</name>
<evidence type="ECO:0000313" key="3">
    <source>
        <dbReference type="EnsemblMetazoa" id="ASIC007813-PA"/>
    </source>
</evidence>
<dbReference type="EMBL" id="ATLV01015315">
    <property type="status" value="NOT_ANNOTATED_CDS"/>
    <property type="molecule type" value="Genomic_DNA"/>
</dbReference>
<sequence length="124" mass="13744">MEANAYNLYRYSSEFKPPTQSHLHSPRRTALSPRASRDDISVPTVTTAAADDDFRFRPPPFFIPPNSGSGGRNALAAEWFFDSLQSLERQCNWINGNASVWLGLHPTPTHLPPPSGCCTTAEQQ</sequence>
<accession>A0A084VQT0</accession>
<dbReference type="VEuPathDB" id="VectorBase:ASIC007813"/>
<reference evidence="2 4" key="1">
    <citation type="journal article" date="2014" name="BMC Genomics">
        <title>Genome sequence of Anopheles sinensis provides insight into genetics basis of mosquito competence for malaria parasites.</title>
        <authorList>
            <person name="Zhou D."/>
            <person name="Zhang D."/>
            <person name="Ding G."/>
            <person name="Shi L."/>
            <person name="Hou Q."/>
            <person name="Ye Y."/>
            <person name="Xu Y."/>
            <person name="Zhou H."/>
            <person name="Xiong C."/>
            <person name="Li S."/>
            <person name="Yu J."/>
            <person name="Hong S."/>
            <person name="Yu X."/>
            <person name="Zou P."/>
            <person name="Chen C."/>
            <person name="Chang X."/>
            <person name="Wang W."/>
            <person name="Lv Y."/>
            <person name="Sun Y."/>
            <person name="Ma L."/>
            <person name="Shen B."/>
            <person name="Zhu C."/>
        </authorList>
    </citation>
    <scope>NUCLEOTIDE SEQUENCE [LARGE SCALE GENOMIC DNA]</scope>
</reference>
<evidence type="ECO:0000313" key="4">
    <source>
        <dbReference type="Proteomes" id="UP000030765"/>
    </source>
</evidence>
<keyword evidence="4" id="KW-1185">Reference proteome</keyword>
<evidence type="ECO:0000313" key="2">
    <source>
        <dbReference type="EMBL" id="KFB40324.1"/>
    </source>
</evidence>
<protein>
    <submittedName>
        <fullName evidence="2 3">Pilus assembly protein CpaE</fullName>
    </submittedName>
</protein>
<reference evidence="3" key="2">
    <citation type="submission" date="2020-05" db="UniProtKB">
        <authorList>
            <consortium name="EnsemblMetazoa"/>
        </authorList>
    </citation>
    <scope>IDENTIFICATION</scope>
</reference>
<feature type="region of interest" description="Disordered" evidence="1">
    <location>
        <begin position="15"/>
        <end position="44"/>
    </location>
</feature>
<organism evidence="2">
    <name type="scientific">Anopheles sinensis</name>
    <name type="common">Mosquito</name>
    <dbReference type="NCBI Taxonomy" id="74873"/>
    <lineage>
        <taxon>Eukaryota</taxon>
        <taxon>Metazoa</taxon>
        <taxon>Ecdysozoa</taxon>
        <taxon>Arthropoda</taxon>
        <taxon>Hexapoda</taxon>
        <taxon>Insecta</taxon>
        <taxon>Pterygota</taxon>
        <taxon>Neoptera</taxon>
        <taxon>Endopterygota</taxon>
        <taxon>Diptera</taxon>
        <taxon>Nematocera</taxon>
        <taxon>Culicoidea</taxon>
        <taxon>Culicidae</taxon>
        <taxon>Anophelinae</taxon>
        <taxon>Anopheles</taxon>
    </lineage>
</organism>
<proteinExistence type="predicted"/>
<gene>
    <name evidence="2" type="ORF">ZHAS_00007813</name>
</gene>
<dbReference type="EnsemblMetazoa" id="ASIC007813-RA">
    <property type="protein sequence ID" value="ASIC007813-PA"/>
    <property type="gene ID" value="ASIC007813"/>
</dbReference>